<dbReference type="Proteomes" id="UP001163687">
    <property type="component" value="Chromosome"/>
</dbReference>
<keyword evidence="2" id="KW-0813">Transport</keyword>
<dbReference type="PANTHER" id="PTHR11795">
    <property type="entry name" value="BRANCHED-CHAIN AMINO ACID TRANSPORT SYSTEM PERMEASE PROTEIN LIVH"/>
    <property type="match status" value="1"/>
</dbReference>
<evidence type="ECO:0000256" key="7">
    <source>
        <dbReference type="ARBA" id="ARBA00023136"/>
    </source>
</evidence>
<comment type="similarity">
    <text evidence="8">Belongs to the binding-protein-dependent transport system permease family. LivHM subfamily.</text>
</comment>
<evidence type="ECO:0000256" key="1">
    <source>
        <dbReference type="ARBA" id="ARBA00004651"/>
    </source>
</evidence>
<proteinExistence type="inferred from homology"/>
<dbReference type="GO" id="GO:0005886">
    <property type="term" value="C:plasma membrane"/>
    <property type="evidence" value="ECO:0007669"/>
    <property type="project" value="UniProtKB-SubCell"/>
</dbReference>
<feature type="transmembrane region" description="Helical" evidence="9">
    <location>
        <begin position="6"/>
        <end position="27"/>
    </location>
</feature>
<reference evidence="10" key="1">
    <citation type="submission" date="2022-03" db="EMBL/GenBank/DDBJ databases">
        <title>Complete genome sequence of Caldinitratiruptor microaerophilus.</title>
        <authorList>
            <person name="Mukaiyama R."/>
            <person name="Nishiyama T."/>
            <person name="Ueda K."/>
        </authorList>
    </citation>
    <scope>NUCLEOTIDE SEQUENCE</scope>
    <source>
        <strain evidence="10">JCM 16183</strain>
    </source>
</reference>
<dbReference type="GO" id="GO:0022857">
    <property type="term" value="F:transmembrane transporter activity"/>
    <property type="evidence" value="ECO:0007669"/>
    <property type="project" value="InterPro"/>
</dbReference>
<dbReference type="RefSeq" id="WP_264842085.1">
    <property type="nucleotide sequence ID" value="NZ_AP025628.1"/>
</dbReference>
<keyword evidence="6 9" id="KW-1133">Transmembrane helix</keyword>
<dbReference type="GO" id="GO:0006865">
    <property type="term" value="P:amino acid transport"/>
    <property type="evidence" value="ECO:0007669"/>
    <property type="project" value="UniProtKB-KW"/>
</dbReference>
<dbReference type="InterPro" id="IPR052157">
    <property type="entry name" value="BCAA_transport_permease"/>
</dbReference>
<feature type="transmembrane region" description="Helical" evidence="9">
    <location>
        <begin position="91"/>
        <end position="114"/>
    </location>
</feature>
<accession>A0AA35CPA4</accession>
<dbReference type="PANTHER" id="PTHR11795:SF451">
    <property type="entry name" value="ABC TRANSPORTER PERMEASE PROTEIN"/>
    <property type="match status" value="1"/>
</dbReference>
<evidence type="ECO:0000256" key="4">
    <source>
        <dbReference type="ARBA" id="ARBA00022692"/>
    </source>
</evidence>
<evidence type="ECO:0000256" key="9">
    <source>
        <dbReference type="SAM" id="Phobius"/>
    </source>
</evidence>
<comment type="subcellular location">
    <subcellularLocation>
        <location evidence="1">Cell membrane</location>
        <topology evidence="1">Multi-pass membrane protein</topology>
    </subcellularLocation>
</comment>
<keyword evidence="11" id="KW-1185">Reference proteome</keyword>
<dbReference type="CDD" id="cd06582">
    <property type="entry name" value="TM_PBP1_LivH_like"/>
    <property type="match status" value="1"/>
</dbReference>
<name>A0AA35CPA4_9FIRM</name>
<evidence type="ECO:0000313" key="10">
    <source>
        <dbReference type="EMBL" id="BDG61437.1"/>
    </source>
</evidence>
<dbReference type="AlphaFoldDB" id="A0AA35CPA4"/>
<dbReference type="InterPro" id="IPR001851">
    <property type="entry name" value="ABC_transp_permease"/>
</dbReference>
<keyword evidence="5" id="KW-0029">Amino-acid transport</keyword>
<evidence type="ECO:0000256" key="8">
    <source>
        <dbReference type="ARBA" id="ARBA00037998"/>
    </source>
</evidence>
<evidence type="ECO:0000256" key="5">
    <source>
        <dbReference type="ARBA" id="ARBA00022970"/>
    </source>
</evidence>
<keyword evidence="4 9" id="KW-0812">Transmembrane</keyword>
<dbReference type="KEGG" id="cmic:caldi_25270"/>
<gene>
    <name evidence="10" type="ORF">caldi_25270</name>
</gene>
<keyword evidence="3" id="KW-1003">Cell membrane</keyword>
<dbReference type="EMBL" id="AP025628">
    <property type="protein sequence ID" value="BDG61437.1"/>
    <property type="molecule type" value="Genomic_DNA"/>
</dbReference>
<feature type="transmembrane region" description="Helical" evidence="9">
    <location>
        <begin position="144"/>
        <end position="163"/>
    </location>
</feature>
<feature type="transmembrane region" description="Helical" evidence="9">
    <location>
        <begin position="61"/>
        <end position="79"/>
    </location>
</feature>
<protein>
    <submittedName>
        <fullName evidence="10">Branched-chain amino acid ABC transporter permease</fullName>
    </submittedName>
</protein>
<evidence type="ECO:0000256" key="2">
    <source>
        <dbReference type="ARBA" id="ARBA00022448"/>
    </source>
</evidence>
<feature type="transmembrane region" description="Helical" evidence="9">
    <location>
        <begin position="192"/>
        <end position="211"/>
    </location>
</feature>
<evidence type="ECO:0000256" key="6">
    <source>
        <dbReference type="ARBA" id="ARBA00022989"/>
    </source>
</evidence>
<sequence length="299" mass="31297">MELLLQLVVQGIVVGSLYALVALGFVLIYKSSDVINLAQGEFLLLGAYIGLVFAGSLQVPFLLAVLLSLAAAFGTGLLVERLVLRPFIGEPAISVIMATLGLSMIIRSLIHMIWGTAPRSYPPVFSQEPIQLAAGPYRVLVSEAHLWTLAAAVILLVALTAFFRYSITGIAMRASADDQQAALSMGISVKRVLAVTWGVAAMVSGLGGVMLGNMNGITPILSSYGLKVLPVAILGGLDSIPGAIAGGFVIGILENLAGGYLDPLVPGGGVKEVAPFAFLLLVLLIRPYGLFGKEIIERV</sequence>
<keyword evidence="7 9" id="KW-0472">Membrane</keyword>
<evidence type="ECO:0000256" key="3">
    <source>
        <dbReference type="ARBA" id="ARBA00022475"/>
    </source>
</evidence>
<dbReference type="Pfam" id="PF02653">
    <property type="entry name" value="BPD_transp_2"/>
    <property type="match status" value="1"/>
</dbReference>
<organism evidence="10 11">
    <name type="scientific">Caldinitratiruptor microaerophilus</name>
    <dbReference type="NCBI Taxonomy" id="671077"/>
    <lineage>
        <taxon>Bacteria</taxon>
        <taxon>Bacillati</taxon>
        <taxon>Bacillota</taxon>
        <taxon>Clostridia</taxon>
        <taxon>Eubacteriales</taxon>
        <taxon>Symbiobacteriaceae</taxon>
        <taxon>Caldinitratiruptor</taxon>
    </lineage>
</organism>
<evidence type="ECO:0000313" key="11">
    <source>
        <dbReference type="Proteomes" id="UP001163687"/>
    </source>
</evidence>